<dbReference type="AlphaFoldDB" id="A0A0R3PY49"/>
<name>A0A0R3PY49_ANGCS</name>
<evidence type="ECO:0000313" key="3">
    <source>
        <dbReference type="EMBL" id="VDM62893.1"/>
    </source>
</evidence>
<dbReference type="SUPFAM" id="SSF48065">
    <property type="entry name" value="DBL homology domain (DH-domain)"/>
    <property type="match status" value="1"/>
</dbReference>
<evidence type="ECO:0000259" key="2">
    <source>
        <dbReference type="PROSITE" id="PS50010"/>
    </source>
</evidence>
<feature type="domain" description="DH" evidence="2">
    <location>
        <begin position="122"/>
        <end position="198"/>
    </location>
</feature>
<feature type="region of interest" description="Disordered" evidence="1">
    <location>
        <begin position="1"/>
        <end position="20"/>
    </location>
</feature>
<organism evidence="5">
    <name type="scientific">Angiostrongylus costaricensis</name>
    <name type="common">Nematode worm</name>
    <dbReference type="NCBI Taxonomy" id="334426"/>
    <lineage>
        <taxon>Eukaryota</taxon>
        <taxon>Metazoa</taxon>
        <taxon>Ecdysozoa</taxon>
        <taxon>Nematoda</taxon>
        <taxon>Chromadorea</taxon>
        <taxon>Rhabditida</taxon>
        <taxon>Rhabditina</taxon>
        <taxon>Rhabditomorpha</taxon>
        <taxon>Strongyloidea</taxon>
        <taxon>Metastrongylidae</taxon>
        <taxon>Angiostrongylus</taxon>
    </lineage>
</organism>
<dbReference type="Gene3D" id="1.20.900.10">
    <property type="entry name" value="Dbl homology (DH) domain"/>
    <property type="match status" value="1"/>
</dbReference>
<accession>A0A0R3PY49</accession>
<dbReference type="GO" id="GO:0007186">
    <property type="term" value="P:G protein-coupled receptor signaling pathway"/>
    <property type="evidence" value="ECO:0007669"/>
    <property type="project" value="TreeGrafter"/>
</dbReference>
<reference evidence="3 4" key="2">
    <citation type="submission" date="2018-11" db="EMBL/GenBank/DDBJ databases">
        <authorList>
            <consortium name="Pathogen Informatics"/>
        </authorList>
    </citation>
    <scope>NUCLEOTIDE SEQUENCE [LARGE SCALE GENOMIC DNA]</scope>
    <source>
        <strain evidence="3 4">Costa Rica</strain>
    </source>
</reference>
<dbReference type="InterPro" id="IPR000219">
    <property type="entry name" value="DH_dom"/>
</dbReference>
<protein>
    <submittedName>
        <fullName evidence="5">DH domain-containing protein</fullName>
    </submittedName>
</protein>
<evidence type="ECO:0000313" key="4">
    <source>
        <dbReference type="Proteomes" id="UP000267027"/>
    </source>
</evidence>
<dbReference type="PANTHER" id="PTHR45872">
    <property type="entry name" value="RHO GUANINE NUCLEOTIDE EXCHANGE FACTOR 2, ISOFORM D"/>
    <property type="match status" value="1"/>
</dbReference>
<proteinExistence type="predicted"/>
<sequence length="232" mass="26187">MVVLEMEGTGVSENDSDLEMETETPPLDQLVGLDVVQHLKPKERNRQEAIKATVKQTINAVEEERYVPRAIGSEQAQMVVLEMKATGVSENDSDLEMETETPPLDQLVGLDVVQHLKPKERNRQEAIKELFHAEYTHVRNLKVLSGIFHMPASWNNVVSPDVTQLLFANLDGVIEIHMGWSPQIPRQPKKLKFVRGLDVFSKYSVIIFSTEMHDLLAQPIPNRHAPVVNPEA</sequence>
<dbReference type="InterPro" id="IPR035899">
    <property type="entry name" value="DBL_dom_sf"/>
</dbReference>
<reference evidence="5" key="1">
    <citation type="submission" date="2017-02" db="UniProtKB">
        <authorList>
            <consortium name="WormBaseParasite"/>
        </authorList>
    </citation>
    <scope>IDENTIFICATION</scope>
</reference>
<dbReference type="STRING" id="334426.A0A0R3PY49"/>
<evidence type="ECO:0000313" key="5">
    <source>
        <dbReference type="WBParaSite" id="ACOC_0001130701-mRNA-1"/>
    </source>
</evidence>
<dbReference type="EMBL" id="UYYA01004661">
    <property type="protein sequence ID" value="VDM62893.1"/>
    <property type="molecule type" value="Genomic_DNA"/>
</dbReference>
<dbReference type="PANTHER" id="PTHR45872:SF2">
    <property type="entry name" value="RHO GUANINE NUCLEOTIDE EXCHANGE FACTOR 2, ISOFORM D"/>
    <property type="match status" value="1"/>
</dbReference>
<dbReference type="WBParaSite" id="ACOC_0001130701-mRNA-1">
    <property type="protein sequence ID" value="ACOC_0001130701-mRNA-1"/>
    <property type="gene ID" value="ACOC_0001130701"/>
</dbReference>
<dbReference type="Proteomes" id="UP000267027">
    <property type="component" value="Unassembled WGS sequence"/>
</dbReference>
<evidence type="ECO:0000256" key="1">
    <source>
        <dbReference type="SAM" id="MobiDB-lite"/>
    </source>
</evidence>
<keyword evidence="4" id="KW-1185">Reference proteome</keyword>
<gene>
    <name evidence="3" type="ORF">ACOC_LOCUS11308</name>
</gene>
<dbReference type="GO" id="GO:0005737">
    <property type="term" value="C:cytoplasm"/>
    <property type="evidence" value="ECO:0007669"/>
    <property type="project" value="TreeGrafter"/>
</dbReference>
<dbReference type="GO" id="GO:0005085">
    <property type="term" value="F:guanyl-nucleotide exchange factor activity"/>
    <property type="evidence" value="ECO:0007669"/>
    <property type="project" value="InterPro"/>
</dbReference>
<dbReference type="PROSITE" id="PS50010">
    <property type="entry name" value="DH_2"/>
    <property type="match status" value="1"/>
</dbReference>
<dbReference type="GO" id="GO:0001664">
    <property type="term" value="F:G protein-coupled receptor binding"/>
    <property type="evidence" value="ECO:0007669"/>
    <property type="project" value="TreeGrafter"/>
</dbReference>
<dbReference type="OrthoDB" id="2272012at2759"/>